<dbReference type="RefSeq" id="WP_244873972.1">
    <property type="nucleotide sequence ID" value="NZ_CAJPVI010000030.1"/>
</dbReference>
<keyword evidence="4" id="KW-1185">Reference proteome</keyword>
<accession>A0ABM8TM28</accession>
<protein>
    <recommendedName>
        <fullName evidence="5">Thiolase</fullName>
    </recommendedName>
</protein>
<evidence type="ECO:0000259" key="1">
    <source>
        <dbReference type="Pfam" id="PF00108"/>
    </source>
</evidence>
<dbReference type="SUPFAM" id="SSF53901">
    <property type="entry name" value="Thiolase-like"/>
    <property type="match status" value="1"/>
</dbReference>
<dbReference type="EMBL" id="CAJPVI010000030">
    <property type="protein sequence ID" value="CAG2154182.1"/>
    <property type="molecule type" value="Genomic_DNA"/>
</dbReference>
<comment type="caution">
    <text evidence="3">The sequence shown here is derived from an EMBL/GenBank/DDBJ whole genome shotgun (WGS) entry which is preliminary data.</text>
</comment>
<evidence type="ECO:0000313" key="3">
    <source>
        <dbReference type="EMBL" id="CAG2154182.1"/>
    </source>
</evidence>
<reference evidence="3 4" key="1">
    <citation type="submission" date="2021-03" db="EMBL/GenBank/DDBJ databases">
        <authorList>
            <person name="Peeters C."/>
        </authorList>
    </citation>
    <scope>NUCLEOTIDE SEQUENCE [LARGE SCALE GENOMIC DNA]</scope>
    <source>
        <strain evidence="3 4">LMG 26411</strain>
    </source>
</reference>
<feature type="domain" description="Thiolase C-terminal" evidence="2">
    <location>
        <begin position="254"/>
        <end position="377"/>
    </location>
</feature>
<dbReference type="PANTHER" id="PTHR42870">
    <property type="entry name" value="ACETYL-COA C-ACETYLTRANSFERASE"/>
    <property type="match status" value="1"/>
</dbReference>
<dbReference type="Pfam" id="PF22691">
    <property type="entry name" value="Thiolase_C_1"/>
    <property type="match status" value="1"/>
</dbReference>
<dbReference type="PANTHER" id="PTHR42870:SF1">
    <property type="entry name" value="NON-SPECIFIC LIPID-TRANSFER PROTEIN-LIKE 2"/>
    <property type="match status" value="1"/>
</dbReference>
<name>A0ABM8TM28_9BURK</name>
<dbReference type="InterPro" id="IPR055140">
    <property type="entry name" value="Thiolase_C_2"/>
</dbReference>
<gene>
    <name evidence="3" type="ORF">LMG26411_04571</name>
</gene>
<dbReference type="Pfam" id="PF00108">
    <property type="entry name" value="Thiolase_N"/>
    <property type="match status" value="1"/>
</dbReference>
<dbReference type="PIRSF" id="PIRSF000429">
    <property type="entry name" value="Ac-CoA_Ac_transf"/>
    <property type="match status" value="1"/>
</dbReference>
<dbReference type="InterPro" id="IPR016039">
    <property type="entry name" value="Thiolase-like"/>
</dbReference>
<evidence type="ECO:0000313" key="4">
    <source>
        <dbReference type="Proteomes" id="UP000672657"/>
    </source>
</evidence>
<proteinExistence type="predicted"/>
<dbReference type="Gene3D" id="3.40.47.10">
    <property type="match status" value="1"/>
</dbReference>
<dbReference type="InterPro" id="IPR002155">
    <property type="entry name" value="Thiolase"/>
</dbReference>
<dbReference type="InterPro" id="IPR020616">
    <property type="entry name" value="Thiolase_N"/>
</dbReference>
<dbReference type="Proteomes" id="UP000672657">
    <property type="component" value="Unassembled WGS sequence"/>
</dbReference>
<sequence length="392" mass="41983">MTVSLKKKDIAIVGYGETPVVMRGGRSSYDLASEVLEQVLNQTGIDKNEIDGIAVSETMSETSNPFWAPFLAEHLGLQTNWTQINGLGGASTIAGVARAAAAIRDGQARTVFVVASDAQSSYPPTEQGGPRWEFQYPVGLRGPTGVFGMLMQRYEHQYGLKYEALAKLAVTQRRHALLNPNATAKLKVPLTEQEYLSSKFVSTPLRVLDSVMVCDGANGVLVTSADNAKRLGLTKAIYPVGYGEVTNFKVDDPTADITESGFTVAGPRAMAQAGVTPSDIRMFHPYDDFVIAILLQLEQLGFCERGGGSDFILRTDFGFDGQLPLNTGGGQISAGQPGLAGGGLNLVEAVRQMFGEAGERQVKDPRNALVTGIGSIPYAKNWSVSNVMVLEQ</sequence>
<evidence type="ECO:0008006" key="5">
    <source>
        <dbReference type="Google" id="ProtNLM"/>
    </source>
</evidence>
<evidence type="ECO:0000259" key="2">
    <source>
        <dbReference type="Pfam" id="PF22691"/>
    </source>
</evidence>
<feature type="domain" description="Thiolase N-terminal" evidence="1">
    <location>
        <begin position="11"/>
        <end position="183"/>
    </location>
</feature>
<dbReference type="CDD" id="cd00829">
    <property type="entry name" value="SCP-x_thiolase"/>
    <property type="match status" value="1"/>
</dbReference>
<organism evidence="3 4">
    <name type="scientific">Cupriavidus numazuensis</name>
    <dbReference type="NCBI Taxonomy" id="221992"/>
    <lineage>
        <taxon>Bacteria</taxon>
        <taxon>Pseudomonadati</taxon>
        <taxon>Pseudomonadota</taxon>
        <taxon>Betaproteobacteria</taxon>
        <taxon>Burkholderiales</taxon>
        <taxon>Burkholderiaceae</taxon>
        <taxon>Cupriavidus</taxon>
    </lineage>
</organism>